<dbReference type="RefSeq" id="WP_065612173.1">
    <property type="nucleotide sequence ID" value="NZ_CAWMPN010000031.1"/>
</dbReference>
<evidence type="ECO:0000313" key="3">
    <source>
        <dbReference type="EMBL" id="OCH17071.1"/>
    </source>
</evidence>
<evidence type="ECO:0000313" key="4">
    <source>
        <dbReference type="Proteomes" id="UP000093523"/>
    </source>
</evidence>
<gene>
    <name evidence="3" type="ORF">A6E04_19660</name>
</gene>
<comment type="similarity">
    <text evidence="1">Belongs to the MaoP family.</text>
</comment>
<dbReference type="InterPro" id="IPR007335">
    <property type="entry name" value="DUF413"/>
</dbReference>
<organism evidence="3 4">
    <name type="scientific">Aliivibrio logei</name>
    <name type="common">Vibrio logei</name>
    <dbReference type="NCBI Taxonomy" id="688"/>
    <lineage>
        <taxon>Bacteria</taxon>
        <taxon>Pseudomonadati</taxon>
        <taxon>Pseudomonadota</taxon>
        <taxon>Gammaproteobacteria</taxon>
        <taxon>Vibrionales</taxon>
        <taxon>Vibrionaceae</taxon>
        <taxon>Aliivibrio</taxon>
    </lineage>
</organism>
<protein>
    <recommendedName>
        <fullName evidence="2">Macrodomain Ori protein</fullName>
    </recommendedName>
</protein>
<name>A0A1B9NTN6_ALILO</name>
<evidence type="ECO:0000256" key="2">
    <source>
        <dbReference type="ARBA" id="ARBA00093628"/>
    </source>
</evidence>
<dbReference type="Proteomes" id="UP000093523">
    <property type="component" value="Unassembled WGS sequence"/>
</dbReference>
<proteinExistence type="inferred from homology"/>
<comment type="caution">
    <text evidence="3">The sequence shown here is derived from an EMBL/GenBank/DDBJ whole genome shotgun (WGS) entry which is preliminary data.</text>
</comment>
<evidence type="ECO:0000256" key="1">
    <source>
        <dbReference type="ARBA" id="ARBA00093464"/>
    </source>
</evidence>
<dbReference type="STRING" id="688.A6E04_19660"/>
<dbReference type="Pfam" id="PF04219">
    <property type="entry name" value="DUF413"/>
    <property type="match status" value="1"/>
</dbReference>
<sequence length="96" mass="11000">MRKNIRFYDDLHFPKGFNRKGFTVKEAEVLNYHGVTMKGLLNGSLIPNSSVEKQFIDDVKGGNKEASLFVKCWLKYIDLSTTKTKLHTLCGNPYEN</sequence>
<dbReference type="AlphaFoldDB" id="A0A1B9NTN6"/>
<dbReference type="EMBL" id="MAJU01000031">
    <property type="protein sequence ID" value="OCH17071.1"/>
    <property type="molecule type" value="Genomic_DNA"/>
</dbReference>
<dbReference type="OrthoDB" id="6400110at2"/>
<accession>A0A1B9NTN6</accession>
<reference evidence="3 4" key="1">
    <citation type="submission" date="2016-06" db="EMBL/GenBank/DDBJ databases">
        <authorList>
            <person name="Kjaerup R.B."/>
            <person name="Dalgaard T.S."/>
            <person name="Juul-Madsen H.R."/>
        </authorList>
    </citation>
    <scope>NUCLEOTIDE SEQUENCE [LARGE SCALE GENOMIC DNA]</scope>
    <source>
        <strain evidence="3 4">1S159</strain>
    </source>
</reference>